<gene>
    <name evidence="2" type="ORF">ACFFX0_01045</name>
</gene>
<organism evidence="2 3">
    <name type="scientific">Citricoccus parietis</name>
    <dbReference type="NCBI Taxonomy" id="592307"/>
    <lineage>
        <taxon>Bacteria</taxon>
        <taxon>Bacillati</taxon>
        <taxon>Actinomycetota</taxon>
        <taxon>Actinomycetes</taxon>
        <taxon>Micrococcales</taxon>
        <taxon>Micrococcaceae</taxon>
        <taxon>Citricoccus</taxon>
    </lineage>
</organism>
<proteinExistence type="predicted"/>
<dbReference type="EMBL" id="JBHMFI010000001">
    <property type="protein sequence ID" value="MFB9069857.1"/>
    <property type="molecule type" value="Genomic_DNA"/>
</dbReference>
<sequence length="79" mass="9272">MDGHVPVPQRRHWFCWLSPEEWARRWLFRHWGQSFPPPRRMPPTARKRNGDLPSSCPVRSPPPRPTLPTAAPPGTSLRW</sequence>
<protein>
    <submittedName>
        <fullName evidence="2">Uncharacterized protein</fullName>
    </submittedName>
</protein>
<dbReference type="Proteomes" id="UP001589575">
    <property type="component" value="Unassembled WGS sequence"/>
</dbReference>
<reference evidence="2 3" key="1">
    <citation type="submission" date="2024-09" db="EMBL/GenBank/DDBJ databases">
        <authorList>
            <person name="Sun Q."/>
            <person name="Mori K."/>
        </authorList>
    </citation>
    <scope>NUCLEOTIDE SEQUENCE [LARGE SCALE GENOMIC DNA]</scope>
    <source>
        <strain evidence="2 3">CCM 7609</strain>
    </source>
</reference>
<feature type="region of interest" description="Disordered" evidence="1">
    <location>
        <begin position="34"/>
        <end position="79"/>
    </location>
</feature>
<keyword evidence="3" id="KW-1185">Reference proteome</keyword>
<comment type="caution">
    <text evidence="2">The sequence shown here is derived from an EMBL/GenBank/DDBJ whole genome shotgun (WGS) entry which is preliminary data.</text>
</comment>
<name>A0ABV5FT47_9MICC</name>
<evidence type="ECO:0000313" key="2">
    <source>
        <dbReference type="EMBL" id="MFB9069857.1"/>
    </source>
</evidence>
<accession>A0ABV5FT47</accession>
<evidence type="ECO:0000313" key="3">
    <source>
        <dbReference type="Proteomes" id="UP001589575"/>
    </source>
</evidence>
<evidence type="ECO:0000256" key="1">
    <source>
        <dbReference type="SAM" id="MobiDB-lite"/>
    </source>
</evidence>